<sequence length="306" mass="34581">MNLDTSILRTFVTVAELKSFSKASTRLNRVQSAVSQQIQKLEMQIGHKLFDRTTSMVELTMKGELFLPYAIQILDINDKSIVMMAENLPKGRVKVGTSDTYASCFFSELLRRCAEAYPEIEIEIQCGYSSDIWENYEQGKLDLVLTRGCPNHINHEVIHIEPLQWVCSPTSYIYKNRPVPLALFSKGCGDREIALDALNRAGILFNINFSSTSHTGVIAAVKSGCCVTVVLESTTTDKFRVLGDSDGYPPLPNLELSIAYRNSDKNSPSYLFSKIIKDYFHHRHTERALLKTSQQDIEKVLVPLYR</sequence>
<dbReference type="InterPro" id="IPR005119">
    <property type="entry name" value="LysR_subst-bd"/>
</dbReference>
<evidence type="ECO:0000313" key="6">
    <source>
        <dbReference type="EMBL" id="MFM2486198.1"/>
    </source>
</evidence>
<dbReference type="SUPFAM" id="SSF53850">
    <property type="entry name" value="Periplasmic binding protein-like II"/>
    <property type="match status" value="1"/>
</dbReference>
<comment type="similarity">
    <text evidence="1">Belongs to the LysR transcriptional regulatory family.</text>
</comment>
<dbReference type="PANTHER" id="PTHR30579">
    <property type="entry name" value="TRANSCRIPTIONAL REGULATOR"/>
    <property type="match status" value="1"/>
</dbReference>
<evidence type="ECO:0000256" key="3">
    <source>
        <dbReference type="ARBA" id="ARBA00023125"/>
    </source>
</evidence>
<reference evidence="6 7" key="1">
    <citation type="journal article" date="2013" name="Int. J. Syst. Evol. Microbiol.">
        <title>Celerinatantimonas yamalensis sp. nov., a cold-adapted diazotrophic bacterium from a cold permafrost brine.</title>
        <authorList>
            <person name="Shcherbakova V."/>
            <person name="Chuvilskaya N."/>
            <person name="Rivkina E."/>
            <person name="Demidov N."/>
            <person name="Uchaeva V."/>
            <person name="Suetin S."/>
            <person name="Suzina N."/>
            <person name="Gilichinsky D."/>
        </authorList>
    </citation>
    <scope>NUCLEOTIDE SEQUENCE [LARGE SCALE GENOMIC DNA]</scope>
    <source>
        <strain evidence="6 7">C7</strain>
    </source>
</reference>
<dbReference type="InterPro" id="IPR050176">
    <property type="entry name" value="LTTR"/>
</dbReference>
<organism evidence="6 7">
    <name type="scientific">Celerinatantimonas yamalensis</name>
    <dbReference type="NCBI Taxonomy" id="559956"/>
    <lineage>
        <taxon>Bacteria</taxon>
        <taxon>Pseudomonadati</taxon>
        <taxon>Pseudomonadota</taxon>
        <taxon>Gammaproteobacteria</taxon>
        <taxon>Celerinatantimonadaceae</taxon>
        <taxon>Celerinatantimonas</taxon>
    </lineage>
</organism>
<dbReference type="Proteomes" id="UP001629953">
    <property type="component" value="Unassembled WGS sequence"/>
</dbReference>
<dbReference type="Gene3D" id="3.40.190.10">
    <property type="entry name" value="Periplasmic binding protein-like II"/>
    <property type="match status" value="2"/>
</dbReference>
<dbReference type="Pfam" id="PF00126">
    <property type="entry name" value="HTH_1"/>
    <property type="match status" value="1"/>
</dbReference>
<dbReference type="PROSITE" id="PS50931">
    <property type="entry name" value="HTH_LYSR"/>
    <property type="match status" value="1"/>
</dbReference>
<keyword evidence="7" id="KW-1185">Reference proteome</keyword>
<proteinExistence type="inferred from homology"/>
<feature type="domain" description="HTH lysR-type" evidence="5">
    <location>
        <begin position="1"/>
        <end position="60"/>
    </location>
</feature>
<dbReference type="RefSeq" id="WP_408624483.1">
    <property type="nucleotide sequence ID" value="NZ_JBEQCT010000007.1"/>
</dbReference>
<dbReference type="SUPFAM" id="SSF46785">
    <property type="entry name" value="Winged helix' DNA-binding domain"/>
    <property type="match status" value="1"/>
</dbReference>
<evidence type="ECO:0000256" key="2">
    <source>
        <dbReference type="ARBA" id="ARBA00023015"/>
    </source>
</evidence>
<evidence type="ECO:0000313" key="7">
    <source>
        <dbReference type="Proteomes" id="UP001629953"/>
    </source>
</evidence>
<dbReference type="InterPro" id="IPR036390">
    <property type="entry name" value="WH_DNA-bd_sf"/>
</dbReference>
<protein>
    <submittedName>
        <fullName evidence="6">LysR substrate-binding domain-containing protein</fullName>
    </submittedName>
</protein>
<dbReference type="Pfam" id="PF03466">
    <property type="entry name" value="LysR_substrate"/>
    <property type="match status" value="1"/>
</dbReference>
<dbReference type="PRINTS" id="PR00039">
    <property type="entry name" value="HTHLYSR"/>
</dbReference>
<keyword evidence="3" id="KW-0238">DNA-binding</keyword>
<dbReference type="EMBL" id="JBEQCT010000007">
    <property type="protein sequence ID" value="MFM2486198.1"/>
    <property type="molecule type" value="Genomic_DNA"/>
</dbReference>
<evidence type="ECO:0000256" key="4">
    <source>
        <dbReference type="ARBA" id="ARBA00023163"/>
    </source>
</evidence>
<dbReference type="InterPro" id="IPR036388">
    <property type="entry name" value="WH-like_DNA-bd_sf"/>
</dbReference>
<evidence type="ECO:0000256" key="1">
    <source>
        <dbReference type="ARBA" id="ARBA00009437"/>
    </source>
</evidence>
<comment type="caution">
    <text evidence="6">The sequence shown here is derived from an EMBL/GenBank/DDBJ whole genome shotgun (WGS) entry which is preliminary data.</text>
</comment>
<accession>A0ABW9GAZ0</accession>
<dbReference type="Gene3D" id="1.10.10.10">
    <property type="entry name" value="Winged helix-like DNA-binding domain superfamily/Winged helix DNA-binding domain"/>
    <property type="match status" value="1"/>
</dbReference>
<gene>
    <name evidence="6" type="ORF">ABUE30_14195</name>
</gene>
<evidence type="ECO:0000259" key="5">
    <source>
        <dbReference type="PROSITE" id="PS50931"/>
    </source>
</evidence>
<keyword evidence="2" id="KW-0805">Transcription regulation</keyword>
<keyword evidence="4" id="KW-0804">Transcription</keyword>
<dbReference type="InterPro" id="IPR000847">
    <property type="entry name" value="LysR_HTH_N"/>
</dbReference>
<name>A0ABW9GAZ0_9GAMM</name>
<dbReference type="PANTHER" id="PTHR30579:SF7">
    <property type="entry name" value="HTH-TYPE TRANSCRIPTIONAL REGULATOR LRHA-RELATED"/>
    <property type="match status" value="1"/>
</dbReference>